<proteinExistence type="predicted"/>
<protein>
    <submittedName>
        <fullName evidence="1">Uncharacterized protein</fullName>
    </submittedName>
</protein>
<organism evidence="1 2">
    <name type="scientific">Neosartorya fischeri (strain ATCC 1020 / DSM 3700 / CBS 544.65 / FGSC A1164 / JCM 1740 / NRRL 181 / WB 181)</name>
    <name type="common">Aspergillus fischerianus</name>
    <dbReference type="NCBI Taxonomy" id="331117"/>
    <lineage>
        <taxon>Eukaryota</taxon>
        <taxon>Fungi</taxon>
        <taxon>Dikarya</taxon>
        <taxon>Ascomycota</taxon>
        <taxon>Pezizomycotina</taxon>
        <taxon>Eurotiomycetes</taxon>
        <taxon>Eurotiomycetidae</taxon>
        <taxon>Eurotiales</taxon>
        <taxon>Aspergillaceae</taxon>
        <taxon>Aspergillus</taxon>
        <taxon>Aspergillus subgen. Fumigati</taxon>
    </lineage>
</organism>
<gene>
    <name evidence="1" type="ORF">NFIA_095500</name>
</gene>
<dbReference type="HOGENOM" id="CLU_1511009_0_0_1"/>
<accession>A1DAP0</accession>
<dbReference type="EMBL" id="DS027694">
    <property type="protein sequence ID" value="EAW19930.1"/>
    <property type="molecule type" value="Genomic_DNA"/>
</dbReference>
<dbReference type="AlphaFoldDB" id="A1DAP0"/>
<dbReference type="Proteomes" id="UP000006702">
    <property type="component" value="Unassembled WGS sequence"/>
</dbReference>
<dbReference type="KEGG" id="nfi:NFIA_095500"/>
<reference evidence="2" key="1">
    <citation type="journal article" date="2008" name="PLoS Genet.">
        <title>Genomic islands in the pathogenic filamentous fungus Aspergillus fumigatus.</title>
        <authorList>
            <person name="Fedorova N.D."/>
            <person name="Khaldi N."/>
            <person name="Joardar V.S."/>
            <person name="Maiti R."/>
            <person name="Amedeo P."/>
            <person name="Anderson M.J."/>
            <person name="Crabtree J."/>
            <person name="Silva J.C."/>
            <person name="Badger J.H."/>
            <person name="Albarraq A."/>
            <person name="Angiuoli S."/>
            <person name="Bussey H."/>
            <person name="Bowyer P."/>
            <person name="Cotty P.J."/>
            <person name="Dyer P.S."/>
            <person name="Egan A."/>
            <person name="Galens K."/>
            <person name="Fraser-Liggett C.M."/>
            <person name="Haas B.J."/>
            <person name="Inman J.M."/>
            <person name="Kent R."/>
            <person name="Lemieux S."/>
            <person name="Malavazi I."/>
            <person name="Orvis J."/>
            <person name="Roemer T."/>
            <person name="Ronning C.M."/>
            <person name="Sundaram J.P."/>
            <person name="Sutton G."/>
            <person name="Turner G."/>
            <person name="Venter J.C."/>
            <person name="White O.R."/>
            <person name="Whitty B.R."/>
            <person name="Youngman P."/>
            <person name="Wolfe K.H."/>
            <person name="Goldman G.H."/>
            <person name="Wortman J.R."/>
            <person name="Jiang B."/>
            <person name="Denning D.W."/>
            <person name="Nierman W.C."/>
        </authorList>
    </citation>
    <scope>NUCLEOTIDE SEQUENCE [LARGE SCALE GENOMIC DNA]</scope>
    <source>
        <strain evidence="2">ATCC 1020 / DSM 3700 / CBS 544.65 / FGSC A1164 / JCM 1740 / NRRL 181 / WB 181</strain>
    </source>
</reference>
<evidence type="ECO:0000313" key="1">
    <source>
        <dbReference type="EMBL" id="EAW19930.1"/>
    </source>
</evidence>
<dbReference type="RefSeq" id="XP_001261827.1">
    <property type="nucleotide sequence ID" value="XM_001261826.1"/>
</dbReference>
<evidence type="ECO:0000313" key="2">
    <source>
        <dbReference type="Proteomes" id="UP000006702"/>
    </source>
</evidence>
<dbReference type="VEuPathDB" id="FungiDB:NFIA_095500"/>
<name>A1DAP0_NEOFI</name>
<sequence length="178" mass="19228">MVAKYETSIAGLFHTAYKSSAADAQFQPWNLRQLLSDTFNISGLDASCVVDTKDHVGLGLFLGRFANTQNFPFSQGPTLHSKNVNDIEAGTSYKVVLAMVPAAKVRMTITSSLTECTKLVRFWAGHRIASGCSGVSITRYVWRSTSCSRFGSSVNASNSSLIHLEGLFGVGRTPRAQG</sequence>
<dbReference type="GeneID" id="4588621"/>
<keyword evidence="2" id="KW-1185">Reference proteome</keyword>